<protein>
    <submittedName>
        <fullName evidence="9">SLC13 family permease</fullName>
    </submittedName>
</protein>
<feature type="transmembrane region" description="Helical" evidence="7">
    <location>
        <begin position="490"/>
        <end position="510"/>
    </location>
</feature>
<feature type="transmembrane region" description="Helical" evidence="7">
    <location>
        <begin position="149"/>
        <end position="170"/>
    </location>
</feature>
<feature type="transmembrane region" description="Helical" evidence="7">
    <location>
        <begin position="36"/>
        <end position="54"/>
    </location>
</feature>
<keyword evidence="10" id="KW-1185">Reference proteome</keyword>
<feature type="transmembrane region" description="Helical" evidence="7">
    <location>
        <begin position="12"/>
        <end position="29"/>
    </location>
</feature>
<dbReference type="InterPro" id="IPR006037">
    <property type="entry name" value="RCK_C"/>
</dbReference>
<evidence type="ECO:0000256" key="5">
    <source>
        <dbReference type="ARBA" id="ARBA00022989"/>
    </source>
</evidence>
<name>A0ABX8ZCV5_9SPHN</name>
<keyword evidence="5 7" id="KW-1133">Transmembrane helix</keyword>
<dbReference type="SUPFAM" id="SSF116726">
    <property type="entry name" value="TrkA C-terminal domain-like"/>
    <property type="match status" value="2"/>
</dbReference>
<dbReference type="PROSITE" id="PS01271">
    <property type="entry name" value="NA_SULFATE"/>
    <property type="match status" value="1"/>
</dbReference>
<evidence type="ECO:0000259" key="8">
    <source>
        <dbReference type="PROSITE" id="PS51202"/>
    </source>
</evidence>
<feature type="transmembrane region" description="Helical" evidence="7">
    <location>
        <begin position="60"/>
        <end position="80"/>
    </location>
</feature>
<evidence type="ECO:0000313" key="10">
    <source>
        <dbReference type="Proteomes" id="UP000824280"/>
    </source>
</evidence>
<feature type="domain" description="RCK C-terminal" evidence="8">
    <location>
        <begin position="313"/>
        <end position="397"/>
    </location>
</feature>
<evidence type="ECO:0000256" key="7">
    <source>
        <dbReference type="SAM" id="Phobius"/>
    </source>
</evidence>
<reference evidence="9 10" key="1">
    <citation type="submission" date="2021-08" db="EMBL/GenBank/DDBJ databases">
        <title>Comparative Genomics Analysis of the Genus Qipengyuania Reveals Extensive Genetic Diversity and Metabolic Versatility, Including the Description of Fifteen Novel Species.</title>
        <authorList>
            <person name="Liu Y."/>
        </authorList>
    </citation>
    <scope>NUCLEOTIDE SEQUENCE [LARGE SCALE GENOMIC DNA]</scope>
    <source>
        <strain evidence="9 10">1XM2-8</strain>
    </source>
</reference>
<feature type="transmembrane region" description="Helical" evidence="7">
    <location>
        <begin position="182"/>
        <end position="206"/>
    </location>
</feature>
<dbReference type="EMBL" id="CP081297">
    <property type="protein sequence ID" value="QZD86739.1"/>
    <property type="molecule type" value="Genomic_DNA"/>
</dbReference>
<dbReference type="InterPro" id="IPR036721">
    <property type="entry name" value="RCK_C_sf"/>
</dbReference>
<evidence type="ECO:0000256" key="2">
    <source>
        <dbReference type="ARBA" id="ARBA00022448"/>
    </source>
</evidence>
<dbReference type="PANTHER" id="PTHR43652:SF2">
    <property type="entry name" value="BASIC AMINO ACID ANTIPORTER YFCC-RELATED"/>
    <property type="match status" value="1"/>
</dbReference>
<accession>A0ABX8ZCV5</accession>
<feature type="transmembrane region" description="Helical" evidence="7">
    <location>
        <begin position="456"/>
        <end position="478"/>
    </location>
</feature>
<comment type="subcellular location">
    <subcellularLocation>
        <location evidence="1">Membrane</location>
        <topology evidence="1">Multi-pass membrane protein</topology>
    </subcellularLocation>
</comment>
<keyword evidence="6 7" id="KW-0472">Membrane</keyword>
<feature type="domain" description="RCK C-terminal" evidence="8">
    <location>
        <begin position="216"/>
        <end position="301"/>
    </location>
</feature>
<dbReference type="Pfam" id="PF03600">
    <property type="entry name" value="CitMHS"/>
    <property type="match status" value="1"/>
</dbReference>
<gene>
    <name evidence="9" type="ORF">K3166_11090</name>
</gene>
<proteinExistence type="predicted"/>
<dbReference type="Proteomes" id="UP000824280">
    <property type="component" value="Chromosome"/>
</dbReference>
<feature type="transmembrane region" description="Helical" evidence="7">
    <location>
        <begin position="545"/>
        <end position="563"/>
    </location>
</feature>
<keyword evidence="4" id="KW-0677">Repeat</keyword>
<dbReference type="Gene3D" id="3.30.70.1450">
    <property type="entry name" value="Regulator of K+ conductance, C-terminal domain"/>
    <property type="match status" value="2"/>
</dbReference>
<dbReference type="InterPro" id="IPR031312">
    <property type="entry name" value="Na/sul_symport_CS"/>
</dbReference>
<sequence>MPALLPESLVAYHPQIGLALLLFLFAGFMMERIAPVVLATLGGLGMYLLGFLSTDELLGVFSNPAPITIAAMFVLSGALLRTGTLEEISGWIIRRTRHKPRLAVAEIALGTMAASAFMNNTPVVLVMIPIVKRLAKALGVAATRLLIPLSYLTILGGTLTLIGTSTNLLVDGVAQEKGLAPFGMFEITGVGLAAAGAGMLFLALFGPKLLPDRPPRALDKEDTESDSYLSHLTVMQKSPLIGQRLGTIALSRRPGVRIIGVKRGAAIARGQVEKHILAAGDQLVVGASPAELASLAEAFDFRTGLTGVGGGVATAGPDRPRDLALVEAVVSSSHPIIGRRLADIPMLSKLKVRVLGLSRPRHLAGPELAEVRVRAGDRLLIAAGNDAAQALNSNAGLGTVSHAPTRAFRRHRAPLAIGSLVGVVVLAALFSLPIQALALLGAGFVLLTRCLEPEEAWSAIDGNTLVLIFGMLAFGIGLENAGTVELIVGWAEPFFAAASPLVVLIAVYGLTSLLTESVTNNAVAVILTPIAIGLAEATGADPRELVVAVMFGASASFATPIGYQTNTLVYGAANYRFADFLKIGLPMNIVVGIASCLAIDRFFG</sequence>
<dbReference type="Pfam" id="PF02080">
    <property type="entry name" value="TrkA_C"/>
    <property type="match status" value="2"/>
</dbReference>
<feature type="transmembrane region" description="Helical" evidence="7">
    <location>
        <begin position="415"/>
        <end position="444"/>
    </location>
</feature>
<feature type="transmembrane region" description="Helical" evidence="7">
    <location>
        <begin position="583"/>
        <end position="603"/>
    </location>
</feature>
<evidence type="ECO:0000256" key="3">
    <source>
        <dbReference type="ARBA" id="ARBA00022692"/>
    </source>
</evidence>
<keyword evidence="3 7" id="KW-0812">Transmembrane</keyword>
<organism evidence="9 10">
    <name type="scientific">Qipengyuania psychrotolerans</name>
    <dbReference type="NCBI Taxonomy" id="2867238"/>
    <lineage>
        <taxon>Bacteria</taxon>
        <taxon>Pseudomonadati</taxon>
        <taxon>Pseudomonadota</taxon>
        <taxon>Alphaproteobacteria</taxon>
        <taxon>Sphingomonadales</taxon>
        <taxon>Erythrobacteraceae</taxon>
        <taxon>Qipengyuania</taxon>
    </lineage>
</organism>
<feature type="transmembrane region" description="Helical" evidence="7">
    <location>
        <begin position="522"/>
        <end position="538"/>
    </location>
</feature>
<keyword evidence="2" id="KW-0813">Transport</keyword>
<evidence type="ECO:0000313" key="9">
    <source>
        <dbReference type="EMBL" id="QZD86739.1"/>
    </source>
</evidence>
<evidence type="ECO:0000256" key="1">
    <source>
        <dbReference type="ARBA" id="ARBA00004141"/>
    </source>
</evidence>
<evidence type="ECO:0000256" key="4">
    <source>
        <dbReference type="ARBA" id="ARBA00022737"/>
    </source>
</evidence>
<evidence type="ECO:0000256" key="6">
    <source>
        <dbReference type="ARBA" id="ARBA00023136"/>
    </source>
</evidence>
<dbReference type="InterPro" id="IPR004680">
    <property type="entry name" value="Cit_transptr-like_dom"/>
</dbReference>
<dbReference type="PROSITE" id="PS51202">
    <property type="entry name" value="RCK_C"/>
    <property type="match status" value="2"/>
</dbReference>
<dbReference type="RefSeq" id="WP_221422281.1">
    <property type="nucleotide sequence ID" value="NZ_CP081297.1"/>
</dbReference>
<dbReference type="InterPro" id="IPR051679">
    <property type="entry name" value="DASS-Related_Transporters"/>
</dbReference>
<dbReference type="PANTHER" id="PTHR43652">
    <property type="entry name" value="BASIC AMINO ACID ANTIPORTER YFCC-RELATED"/>
    <property type="match status" value="1"/>
</dbReference>